<protein>
    <recommendedName>
        <fullName evidence="11">Metalloendopeptidase</fullName>
        <ecNumber evidence="11">3.4.24.-</ecNumber>
    </recommendedName>
</protein>
<keyword evidence="1 10" id="KW-0645">Protease</keyword>
<evidence type="ECO:0000256" key="3">
    <source>
        <dbReference type="ARBA" id="ARBA00022729"/>
    </source>
</evidence>
<keyword evidence="7" id="KW-0865">Zymogen</keyword>
<evidence type="ECO:0000256" key="4">
    <source>
        <dbReference type="ARBA" id="ARBA00022801"/>
    </source>
</evidence>
<keyword evidence="5 10" id="KW-0862">Zinc</keyword>
<reference evidence="13" key="1">
    <citation type="submission" date="2021-11" db="EMBL/GenBank/DDBJ databases">
        <authorList>
            <person name="Schell T."/>
        </authorList>
    </citation>
    <scope>NUCLEOTIDE SEQUENCE</scope>
    <source>
        <strain evidence="13">M5</strain>
    </source>
</reference>
<dbReference type="PRINTS" id="PR00480">
    <property type="entry name" value="ASTACIN"/>
</dbReference>
<comment type="caution">
    <text evidence="10">Lacks conserved residue(s) required for the propagation of feature annotation.</text>
</comment>
<organism evidence="13 14">
    <name type="scientific">Daphnia galeata</name>
    <dbReference type="NCBI Taxonomy" id="27404"/>
    <lineage>
        <taxon>Eukaryota</taxon>
        <taxon>Metazoa</taxon>
        <taxon>Ecdysozoa</taxon>
        <taxon>Arthropoda</taxon>
        <taxon>Crustacea</taxon>
        <taxon>Branchiopoda</taxon>
        <taxon>Diplostraca</taxon>
        <taxon>Cladocera</taxon>
        <taxon>Anomopoda</taxon>
        <taxon>Daphniidae</taxon>
        <taxon>Daphnia</taxon>
    </lineage>
</organism>
<evidence type="ECO:0000256" key="1">
    <source>
        <dbReference type="ARBA" id="ARBA00022670"/>
    </source>
</evidence>
<dbReference type="Pfam" id="PF01400">
    <property type="entry name" value="Astacin"/>
    <property type="match status" value="1"/>
</dbReference>
<dbReference type="AlphaFoldDB" id="A0A8J2RSH1"/>
<accession>A0A8J2RSH1</accession>
<evidence type="ECO:0000256" key="7">
    <source>
        <dbReference type="ARBA" id="ARBA00023145"/>
    </source>
</evidence>
<keyword evidence="14" id="KW-1185">Reference proteome</keyword>
<keyword evidence="3 11" id="KW-0732">Signal</keyword>
<evidence type="ECO:0000259" key="12">
    <source>
        <dbReference type="PROSITE" id="PS51864"/>
    </source>
</evidence>
<sequence>MLSISFLTLLLVAINYHCKETLCAPTLENDYHLTDHTLIKMPFEARRDPIGEIPGEALSPEEFQIAELLSEYNLHKLQSYTLEPPFQDLVDGSSSGGNGLFEGDIVGVLNQETPANASIIGVLNNAVVDMTLTWPSGTIPYIFSASFGIVTSFYTANSFTVIGNPLENDERIIIAKAILEFHKKTCIRFVSRTNQRDYVKFVSANGCSSYVGRVGGEQLISLGKGCIYVGIIMHELMHAVGFWHEQSRTDRDDHIIIHWRNIIEGNAFNFQKHDLGRIQYLGQPYDTGSIMHYGAYDFAKDQRYPTITSKRDDGQKLGQREGFSNSDILKLNRLYKCETNSTIPPVVPPATKPPIGNAEALVWNGDGTDTRWSLQCEFIGRNLKIQISPASRCGPLCKANYPCSHFTWTNFNGGTCWMKSGPVSEFDAVSKTTDGAVCGFLKSTARPPAWNDAGSLKWALNCDFLGRDLMSVSSTAATCGPKCESSPHCTHFTWTNYQGGTCWLKTNGASDSDAVVKTDSGAVCGFLKF</sequence>
<evidence type="ECO:0000313" key="13">
    <source>
        <dbReference type="EMBL" id="CAH0105031.1"/>
    </source>
</evidence>
<dbReference type="PROSITE" id="PS51864">
    <property type="entry name" value="ASTACIN"/>
    <property type="match status" value="1"/>
</dbReference>
<dbReference type="GO" id="GO:0004222">
    <property type="term" value="F:metalloendopeptidase activity"/>
    <property type="evidence" value="ECO:0007669"/>
    <property type="project" value="UniProtKB-UniRule"/>
</dbReference>
<dbReference type="Proteomes" id="UP000789390">
    <property type="component" value="Unassembled WGS sequence"/>
</dbReference>
<dbReference type="InterPro" id="IPR024079">
    <property type="entry name" value="MetalloPept_cat_dom_sf"/>
</dbReference>
<feature type="active site" evidence="10">
    <location>
        <position position="235"/>
    </location>
</feature>
<feature type="domain" description="Peptidase M12A" evidence="12">
    <location>
        <begin position="125"/>
        <end position="338"/>
    </location>
</feature>
<dbReference type="InterPro" id="IPR006026">
    <property type="entry name" value="Peptidase_Metallo"/>
</dbReference>
<dbReference type="EC" id="3.4.24.-" evidence="11"/>
<dbReference type="InterPro" id="IPR001506">
    <property type="entry name" value="Peptidase_M12A"/>
</dbReference>
<dbReference type="GO" id="GO:0008270">
    <property type="term" value="F:zinc ion binding"/>
    <property type="evidence" value="ECO:0007669"/>
    <property type="project" value="UniProtKB-UniRule"/>
</dbReference>
<dbReference type="SUPFAM" id="SSF55486">
    <property type="entry name" value="Metalloproteases ('zincins'), catalytic domain"/>
    <property type="match status" value="1"/>
</dbReference>
<evidence type="ECO:0000256" key="11">
    <source>
        <dbReference type="RuleBase" id="RU361183"/>
    </source>
</evidence>
<keyword evidence="9" id="KW-0325">Glycoprotein</keyword>
<keyword evidence="6 10" id="KW-0482">Metalloprotease</keyword>
<dbReference type="InterPro" id="IPR003609">
    <property type="entry name" value="Pan_app"/>
</dbReference>
<evidence type="ECO:0000256" key="5">
    <source>
        <dbReference type="ARBA" id="ARBA00022833"/>
    </source>
</evidence>
<keyword evidence="8" id="KW-1015">Disulfide bond</keyword>
<dbReference type="SMART" id="SM00235">
    <property type="entry name" value="ZnMc"/>
    <property type="match status" value="1"/>
</dbReference>
<feature type="chain" id="PRO_5035341015" description="Metalloendopeptidase" evidence="11">
    <location>
        <begin position="24"/>
        <end position="529"/>
    </location>
</feature>
<dbReference type="InterPro" id="IPR034035">
    <property type="entry name" value="Astacin-like_dom"/>
</dbReference>
<evidence type="ECO:0000256" key="2">
    <source>
        <dbReference type="ARBA" id="ARBA00022723"/>
    </source>
</evidence>
<evidence type="ECO:0000256" key="6">
    <source>
        <dbReference type="ARBA" id="ARBA00023049"/>
    </source>
</evidence>
<dbReference type="Gene3D" id="3.50.4.10">
    <property type="entry name" value="Hepatocyte Growth Factor"/>
    <property type="match status" value="2"/>
</dbReference>
<comment type="cofactor">
    <cofactor evidence="10 11">
        <name>Zn(2+)</name>
        <dbReference type="ChEBI" id="CHEBI:29105"/>
    </cofactor>
    <text evidence="10 11">Binds 1 zinc ion per subunit.</text>
</comment>
<dbReference type="GO" id="GO:0006508">
    <property type="term" value="P:proteolysis"/>
    <property type="evidence" value="ECO:0007669"/>
    <property type="project" value="UniProtKB-KW"/>
</dbReference>
<gene>
    <name evidence="13" type="ORF">DGAL_LOCUS7987</name>
</gene>
<dbReference type="Pfam" id="PF14295">
    <property type="entry name" value="PAN_4"/>
    <property type="match status" value="2"/>
</dbReference>
<evidence type="ECO:0000313" key="14">
    <source>
        <dbReference type="Proteomes" id="UP000789390"/>
    </source>
</evidence>
<dbReference type="OrthoDB" id="568194at2759"/>
<comment type="caution">
    <text evidence="13">The sequence shown here is derived from an EMBL/GenBank/DDBJ whole genome shotgun (WGS) entry which is preliminary data.</text>
</comment>
<dbReference type="PANTHER" id="PTHR10127">
    <property type="entry name" value="DISCOIDIN, CUB, EGF, LAMININ , AND ZINC METALLOPROTEASE DOMAIN CONTAINING"/>
    <property type="match status" value="1"/>
</dbReference>
<proteinExistence type="predicted"/>
<feature type="binding site" evidence="10">
    <location>
        <position position="234"/>
    </location>
    <ligand>
        <name>Zn(2+)</name>
        <dbReference type="ChEBI" id="CHEBI:29105"/>
        <note>catalytic</note>
    </ligand>
</feature>
<dbReference type="CDD" id="cd04280">
    <property type="entry name" value="ZnMc_astacin_like"/>
    <property type="match status" value="1"/>
</dbReference>
<evidence type="ECO:0000256" key="9">
    <source>
        <dbReference type="ARBA" id="ARBA00023180"/>
    </source>
</evidence>
<name>A0A8J2RSH1_9CRUS</name>
<keyword evidence="4 10" id="KW-0378">Hydrolase</keyword>
<feature type="binding site" evidence="10">
    <location>
        <position position="238"/>
    </location>
    <ligand>
        <name>Zn(2+)</name>
        <dbReference type="ChEBI" id="CHEBI:29105"/>
        <note>catalytic</note>
    </ligand>
</feature>
<evidence type="ECO:0000256" key="8">
    <source>
        <dbReference type="ARBA" id="ARBA00023157"/>
    </source>
</evidence>
<dbReference type="PANTHER" id="PTHR10127:SF780">
    <property type="entry name" value="METALLOENDOPEPTIDASE"/>
    <property type="match status" value="1"/>
</dbReference>
<dbReference type="Gene3D" id="3.40.390.10">
    <property type="entry name" value="Collagenase (Catalytic Domain)"/>
    <property type="match status" value="1"/>
</dbReference>
<dbReference type="FunFam" id="3.40.390.10:FF:000015">
    <property type="entry name" value="Meprin A subunit"/>
    <property type="match status" value="1"/>
</dbReference>
<feature type="signal peptide" evidence="11">
    <location>
        <begin position="1"/>
        <end position="23"/>
    </location>
</feature>
<feature type="binding site" evidence="10">
    <location>
        <position position="244"/>
    </location>
    <ligand>
        <name>Zn(2+)</name>
        <dbReference type="ChEBI" id="CHEBI:29105"/>
        <note>catalytic</note>
    </ligand>
</feature>
<keyword evidence="2 10" id="KW-0479">Metal-binding</keyword>
<dbReference type="EMBL" id="CAKKLH010000168">
    <property type="protein sequence ID" value="CAH0105031.1"/>
    <property type="molecule type" value="Genomic_DNA"/>
</dbReference>
<evidence type="ECO:0000256" key="10">
    <source>
        <dbReference type="PROSITE-ProRule" id="PRU01211"/>
    </source>
</evidence>